<dbReference type="InterPro" id="IPR036282">
    <property type="entry name" value="Glutathione-S-Trfase_C_sf"/>
</dbReference>
<keyword evidence="4 10" id="KW-0547">Nucleotide-binding</keyword>
<accession>A0A261XX47</accession>
<dbReference type="PROSITE" id="PS00178">
    <property type="entry name" value="AA_TRNA_LIGASE_I"/>
    <property type="match status" value="1"/>
</dbReference>
<dbReference type="FunFam" id="3.40.50.620:FF:000058">
    <property type="entry name" value="Mitochondrial arginyl-tRNA synthetase"/>
    <property type="match status" value="1"/>
</dbReference>
<dbReference type="PANTHER" id="PTHR11956">
    <property type="entry name" value="ARGINYL-TRNA SYNTHETASE"/>
    <property type="match status" value="1"/>
</dbReference>
<evidence type="ECO:0000256" key="6">
    <source>
        <dbReference type="ARBA" id="ARBA00022917"/>
    </source>
</evidence>
<name>A0A261XX47_9FUNG</name>
<dbReference type="InterPro" id="IPR001412">
    <property type="entry name" value="aa-tRNA-synth_I_CS"/>
</dbReference>
<reference evidence="12 13" key="1">
    <citation type="journal article" date="2017" name="Mycologia">
        <title>Bifiguratus adelaidae, gen. et sp. nov., a new member of Mucoromycotina in endophytic and soil-dwelling habitats.</title>
        <authorList>
            <person name="Torres-Cruz T.J."/>
            <person name="Billingsley Tobias T.L."/>
            <person name="Almatruk M."/>
            <person name="Hesse C."/>
            <person name="Kuske C.R."/>
            <person name="Desiro A."/>
            <person name="Benucci G.M."/>
            <person name="Bonito G."/>
            <person name="Stajich J.E."/>
            <person name="Dunlap C."/>
            <person name="Arnold A.E."/>
            <person name="Porras-Alfaro A."/>
        </authorList>
    </citation>
    <scope>NUCLEOTIDE SEQUENCE [LARGE SCALE GENOMIC DNA]</scope>
    <source>
        <strain evidence="12 13">AZ0501</strain>
    </source>
</reference>
<dbReference type="CDD" id="cd00671">
    <property type="entry name" value="ArgRS_core"/>
    <property type="match status" value="1"/>
</dbReference>
<comment type="caution">
    <text evidence="12">The sequence shown here is derived from an EMBL/GenBank/DDBJ whole genome shotgun (WGS) entry which is preliminary data.</text>
</comment>
<dbReference type="CDD" id="cd07956">
    <property type="entry name" value="Anticodon_Ia_Arg"/>
    <property type="match status" value="1"/>
</dbReference>
<evidence type="ECO:0000256" key="4">
    <source>
        <dbReference type="ARBA" id="ARBA00022741"/>
    </source>
</evidence>
<keyword evidence="13" id="KW-1185">Reference proteome</keyword>
<keyword evidence="5 10" id="KW-0067">ATP-binding</keyword>
<dbReference type="NCBIfam" id="TIGR00456">
    <property type="entry name" value="argS"/>
    <property type="match status" value="1"/>
</dbReference>
<dbReference type="Gene3D" id="1.20.1050.130">
    <property type="match status" value="1"/>
</dbReference>
<dbReference type="PANTHER" id="PTHR11956:SF11">
    <property type="entry name" value="ARGININE--TRNA LIGASE, MITOCHONDRIAL-RELATED"/>
    <property type="match status" value="1"/>
</dbReference>
<dbReference type="SUPFAM" id="SSF47323">
    <property type="entry name" value="Anticodon-binding domain of a subclass of class I aminoacyl-tRNA synthetases"/>
    <property type="match status" value="1"/>
</dbReference>
<feature type="domain" description="DALR anticodon binding" evidence="11">
    <location>
        <begin position="639"/>
        <end position="754"/>
    </location>
</feature>
<keyword evidence="7 10" id="KW-0030">Aminoacyl-tRNA synthetase</keyword>
<dbReference type="GO" id="GO:0005524">
    <property type="term" value="F:ATP binding"/>
    <property type="evidence" value="ECO:0007669"/>
    <property type="project" value="UniProtKB-KW"/>
</dbReference>
<gene>
    <name evidence="12" type="ORF">BZG36_04556</name>
</gene>
<dbReference type="InterPro" id="IPR001278">
    <property type="entry name" value="Arg-tRNA-ligase"/>
</dbReference>
<dbReference type="Gene3D" id="1.10.730.10">
    <property type="entry name" value="Isoleucyl-tRNA Synthetase, Domain 1"/>
    <property type="match status" value="1"/>
</dbReference>
<evidence type="ECO:0000256" key="1">
    <source>
        <dbReference type="ARBA" id="ARBA00005594"/>
    </source>
</evidence>
<dbReference type="SUPFAM" id="SSF55190">
    <property type="entry name" value="Arginyl-tRNA synthetase (ArgRS), N-terminal 'additional' domain"/>
    <property type="match status" value="1"/>
</dbReference>
<evidence type="ECO:0000256" key="7">
    <source>
        <dbReference type="ARBA" id="ARBA00023146"/>
    </source>
</evidence>
<keyword evidence="6 10" id="KW-0648">Protein biosynthesis</keyword>
<evidence type="ECO:0000313" key="12">
    <source>
        <dbReference type="EMBL" id="OZJ02939.1"/>
    </source>
</evidence>
<sequence length="754" mass="84152">MELLYPPSQLPYAELAVIAQTQGEKGISAISLKVSEDVSQPTLKVQQDGRTFKVTGTSSILRYFARLASAQHAYLYNESNASSSSLLSSIDAILDACRLADAKSLEAAVPKSNTFLYSADQPTIADFALWSALKATNAGNDQIKNWVAHMDALPACVAALKSIPQSNAGGSSKGLKEITDIKAVPGSDPVNNVLDKFKCLIATQVSEISGADLDKCFGFIEAAKGVGDLAIPVPPLKLGGNPSAHAADICAKFQPNNYITKAEANGIFMCFTIDHAILNQLVIQTIWNKRESYGENVLGKGKKVVVEFSSPNIAKPFHAGHLRSTIIGAFIANLYKMNGWDVVTMNYLGDWGKQYGILAIGFEKYGNEEKLLEDPIKHLYDVYVQINKDAEEEGSDIHDKARAYFKRMEDGDEEALNLWRKFRDLSIVKYKETYARLNVHFDVYSGESQVTEGMDRALKKLHEQNLLVESDGALMVDLKREKLNVALVQKKDGTTLYITRDIGAAMERYEKYKFDKMIYVVASQQDLHLKQLFTILDKMGYDWAKKCEHVNFGMVTGMSTRKGTAVFLDQILADTKESMHNVMQQNAQKYAQIEDPEQVADDIGIAAVKIQDFAAKRVKNYDFNWNRMFSFEGDTGPYLQYAHARLCSVERNAPFSVTLDVDFTLLKEKEADDLLLLCSQWPDQVKQTLKSVEPCNIVIYAFKVAHAVSAAWEKLWVVNQERPIAEARLLMYWTARVVLGNAMRLLGIKPLERM</sequence>
<dbReference type="SUPFAM" id="SSF47616">
    <property type="entry name" value="GST C-terminal domain-like"/>
    <property type="match status" value="1"/>
</dbReference>
<dbReference type="SUPFAM" id="SSF52374">
    <property type="entry name" value="Nucleotidylyl transferase"/>
    <property type="match status" value="1"/>
</dbReference>
<comment type="similarity">
    <text evidence="1 10">Belongs to the class-I aminoacyl-tRNA synthetase family.</text>
</comment>
<evidence type="ECO:0000256" key="3">
    <source>
        <dbReference type="ARBA" id="ARBA00022598"/>
    </source>
</evidence>
<dbReference type="InterPro" id="IPR035684">
    <property type="entry name" value="ArgRS_core"/>
</dbReference>
<evidence type="ECO:0000256" key="9">
    <source>
        <dbReference type="ARBA" id="ARBA00049339"/>
    </source>
</evidence>
<dbReference type="Proteomes" id="UP000242875">
    <property type="component" value="Unassembled WGS sequence"/>
</dbReference>
<organism evidence="12 13">
    <name type="scientific">Bifiguratus adelaidae</name>
    <dbReference type="NCBI Taxonomy" id="1938954"/>
    <lineage>
        <taxon>Eukaryota</taxon>
        <taxon>Fungi</taxon>
        <taxon>Fungi incertae sedis</taxon>
        <taxon>Mucoromycota</taxon>
        <taxon>Mucoromycotina</taxon>
        <taxon>Endogonomycetes</taxon>
        <taxon>Endogonales</taxon>
        <taxon>Endogonales incertae sedis</taxon>
        <taxon>Bifiguratus</taxon>
    </lineage>
</organism>
<dbReference type="EC" id="6.1.1.19" evidence="2"/>
<dbReference type="Gene3D" id="3.40.50.620">
    <property type="entry name" value="HUPs"/>
    <property type="match status" value="1"/>
</dbReference>
<dbReference type="GO" id="GO:0005739">
    <property type="term" value="C:mitochondrion"/>
    <property type="evidence" value="ECO:0007669"/>
    <property type="project" value="TreeGrafter"/>
</dbReference>
<dbReference type="AlphaFoldDB" id="A0A261XX47"/>
<evidence type="ECO:0000313" key="13">
    <source>
        <dbReference type="Proteomes" id="UP000242875"/>
    </source>
</evidence>
<evidence type="ECO:0000259" key="11">
    <source>
        <dbReference type="SMART" id="SM00836"/>
    </source>
</evidence>
<comment type="catalytic activity">
    <reaction evidence="9">
        <text>tRNA(Arg) + L-arginine + ATP = L-arginyl-tRNA(Arg) + AMP + diphosphate</text>
        <dbReference type="Rhea" id="RHEA:20301"/>
        <dbReference type="Rhea" id="RHEA-COMP:9658"/>
        <dbReference type="Rhea" id="RHEA-COMP:9673"/>
        <dbReference type="ChEBI" id="CHEBI:30616"/>
        <dbReference type="ChEBI" id="CHEBI:32682"/>
        <dbReference type="ChEBI" id="CHEBI:33019"/>
        <dbReference type="ChEBI" id="CHEBI:78442"/>
        <dbReference type="ChEBI" id="CHEBI:78513"/>
        <dbReference type="ChEBI" id="CHEBI:456215"/>
        <dbReference type="EC" id="6.1.1.19"/>
    </reaction>
</comment>
<protein>
    <recommendedName>
        <fullName evidence="2">arginine--tRNA ligase</fullName>
        <ecNumber evidence="2">6.1.1.19</ecNumber>
    </recommendedName>
    <alternativeName>
        <fullName evidence="8">Arginyl-tRNA synthetase</fullName>
    </alternativeName>
</protein>
<dbReference type="GO" id="GO:0032543">
    <property type="term" value="P:mitochondrial translation"/>
    <property type="evidence" value="ECO:0007669"/>
    <property type="project" value="TreeGrafter"/>
</dbReference>
<dbReference type="InterPro" id="IPR009080">
    <property type="entry name" value="tRNAsynth_Ia_anticodon-bd"/>
</dbReference>
<dbReference type="InterPro" id="IPR036695">
    <property type="entry name" value="Arg-tRNA-synth_N_sf"/>
</dbReference>
<proteinExistence type="inferred from homology"/>
<evidence type="ECO:0000256" key="2">
    <source>
        <dbReference type="ARBA" id="ARBA00012837"/>
    </source>
</evidence>
<evidence type="ECO:0000256" key="5">
    <source>
        <dbReference type="ARBA" id="ARBA00022840"/>
    </source>
</evidence>
<dbReference type="FunFam" id="1.10.730.10:FF:000006">
    <property type="entry name" value="Arginyl-tRNA synthetase 2, mitochondrial"/>
    <property type="match status" value="1"/>
</dbReference>
<dbReference type="Pfam" id="PF00750">
    <property type="entry name" value="tRNA-synt_1d"/>
    <property type="match status" value="1"/>
</dbReference>
<dbReference type="PRINTS" id="PR01038">
    <property type="entry name" value="TRNASYNTHARG"/>
</dbReference>
<evidence type="ECO:0000256" key="10">
    <source>
        <dbReference type="RuleBase" id="RU363038"/>
    </source>
</evidence>
<dbReference type="InterPro" id="IPR014729">
    <property type="entry name" value="Rossmann-like_a/b/a_fold"/>
</dbReference>
<dbReference type="GO" id="GO:0004814">
    <property type="term" value="F:arginine-tRNA ligase activity"/>
    <property type="evidence" value="ECO:0007669"/>
    <property type="project" value="UniProtKB-EC"/>
</dbReference>
<dbReference type="OrthoDB" id="68056at2759"/>
<dbReference type="EMBL" id="MVBO01000115">
    <property type="protein sequence ID" value="OZJ02939.1"/>
    <property type="molecule type" value="Genomic_DNA"/>
</dbReference>
<dbReference type="Pfam" id="PF05746">
    <property type="entry name" value="DALR_1"/>
    <property type="match status" value="1"/>
</dbReference>
<dbReference type="InterPro" id="IPR008909">
    <property type="entry name" value="DALR_anticod-bd"/>
</dbReference>
<dbReference type="SMART" id="SM00836">
    <property type="entry name" value="DALR_1"/>
    <property type="match status" value="1"/>
</dbReference>
<evidence type="ECO:0000256" key="8">
    <source>
        <dbReference type="ARBA" id="ARBA00033033"/>
    </source>
</evidence>
<dbReference type="GO" id="GO:0006420">
    <property type="term" value="P:arginyl-tRNA aminoacylation"/>
    <property type="evidence" value="ECO:0007669"/>
    <property type="project" value="InterPro"/>
</dbReference>
<keyword evidence="3 10" id="KW-0436">Ligase</keyword>
<dbReference type="Gene3D" id="3.30.1360.70">
    <property type="entry name" value="Arginyl tRNA synthetase N-terminal domain"/>
    <property type="match status" value="1"/>
</dbReference>